<reference evidence="6 7" key="1">
    <citation type="journal article" date="2016" name="Int. J. Syst. Evol. Microbiol.">
        <title>Paraphotobacterium marinum gen. nov., sp. nov., a member of the family Vibrionaceae, isolated from surface seawater.</title>
        <authorList>
            <person name="Huang Z."/>
            <person name="Dong C."/>
            <person name="Shao Z."/>
        </authorList>
    </citation>
    <scope>NUCLEOTIDE SEQUENCE [LARGE SCALE GENOMIC DNA]</scope>
    <source>
        <strain evidence="6 7">NSCS20N07D</strain>
    </source>
</reference>
<dbReference type="Proteomes" id="UP000242175">
    <property type="component" value="Chromosome small"/>
</dbReference>
<evidence type="ECO:0000256" key="1">
    <source>
        <dbReference type="ARBA" id="ARBA00022448"/>
    </source>
</evidence>
<dbReference type="Gene3D" id="2.40.420.20">
    <property type="match status" value="1"/>
</dbReference>
<dbReference type="InterPro" id="IPR058649">
    <property type="entry name" value="CzcB_C"/>
</dbReference>
<dbReference type="EMBL" id="CP022356">
    <property type="protein sequence ID" value="ASK78990.1"/>
    <property type="molecule type" value="Genomic_DNA"/>
</dbReference>
<dbReference type="GO" id="GO:0060003">
    <property type="term" value="P:copper ion export"/>
    <property type="evidence" value="ECO:0007669"/>
    <property type="project" value="TreeGrafter"/>
</dbReference>
<dbReference type="Pfam" id="PF19335">
    <property type="entry name" value="HMBD"/>
    <property type="match status" value="1"/>
</dbReference>
<dbReference type="InterPro" id="IPR051909">
    <property type="entry name" value="MFP_Cation_Efflux"/>
</dbReference>
<feature type="domain" description="Heavy metal binding" evidence="2">
    <location>
        <begin position="43"/>
        <end position="69"/>
    </location>
</feature>
<dbReference type="KEGG" id="pmai:CF386_07945"/>
<proteinExistence type="predicted"/>
<dbReference type="InterPro" id="IPR021647">
    <property type="entry name" value="CusF_Ec"/>
</dbReference>
<keyword evidence="1" id="KW-0813">Transport</keyword>
<dbReference type="InterPro" id="IPR042230">
    <property type="entry name" value="CusF_sf"/>
</dbReference>
<dbReference type="Pfam" id="PF25919">
    <property type="entry name" value="BSH_CusB"/>
    <property type="match status" value="1"/>
</dbReference>
<evidence type="ECO:0000313" key="6">
    <source>
        <dbReference type="EMBL" id="ASK78990.1"/>
    </source>
</evidence>
<protein>
    <submittedName>
        <fullName evidence="6">Uncharacterized protein</fullName>
    </submittedName>
</protein>
<feature type="domain" description="CzcB-like C-terminal circularly permuted SH3-like" evidence="5">
    <location>
        <begin position="319"/>
        <end position="377"/>
    </location>
</feature>
<dbReference type="InterPro" id="IPR058790">
    <property type="entry name" value="BSH_CusB"/>
</dbReference>
<feature type="domain" description="CusB-like barrel-sandwich hybrid" evidence="3">
    <location>
        <begin position="118"/>
        <end position="231"/>
    </location>
</feature>
<dbReference type="PANTHER" id="PTHR30097">
    <property type="entry name" value="CATION EFFLUX SYSTEM PROTEIN CUSB"/>
    <property type="match status" value="1"/>
</dbReference>
<dbReference type="AlphaFoldDB" id="A0A220VFE7"/>
<keyword evidence="7" id="KW-1185">Reference proteome</keyword>
<organism evidence="6 7">
    <name type="scientific">Paraphotobacterium marinum</name>
    <dbReference type="NCBI Taxonomy" id="1755811"/>
    <lineage>
        <taxon>Bacteria</taxon>
        <taxon>Pseudomonadati</taxon>
        <taxon>Pseudomonadota</taxon>
        <taxon>Gammaproteobacteria</taxon>
        <taxon>Vibrionales</taxon>
        <taxon>Vibrionaceae</taxon>
        <taxon>Paraphotobacterium</taxon>
    </lineage>
</organism>
<dbReference type="GO" id="GO:0015679">
    <property type="term" value="P:plasma membrane copper ion transport"/>
    <property type="evidence" value="ECO:0007669"/>
    <property type="project" value="TreeGrafter"/>
</dbReference>
<dbReference type="PANTHER" id="PTHR30097:SF15">
    <property type="entry name" value="CATION EFFLUX SYSTEM PROTEIN CUSB"/>
    <property type="match status" value="1"/>
</dbReference>
<name>A0A220VFE7_9GAMM</name>
<evidence type="ECO:0000313" key="7">
    <source>
        <dbReference type="Proteomes" id="UP000242175"/>
    </source>
</evidence>
<sequence>MMKKIVKTILLIVIGVFLGIYITNNFDSFDKKSASSSNKKPIYWVAPMDPNYKRDKPGKSPMGMDLVPVYKENTQEGISVSSQVQQNIGVQTELAEYRKLNIEVSGLGEISSNENLVKHIHSYEDGWIEKLMITELGQSVSKNQIIGYLYSPKLNEAQQELVYAIKTKKYVEQTQAKLSALGFSKEQINRIKSTKKVEKLIEIRSPLKGFITELKAEEGMFITPQDNLMTITNLESVWLNIEILPFDLKYISLGNRVQATDVYTNQKFDGNISFISPYSDPIKRTTIARVVLNNPNYVLKPNFLLDVKIISQKKMKSLTIPLSSVIRLENVNYVFVKEKNQFIPKEVLLGDENSKYIEVLKGLNKKDKVVTSSLFLIDSASDLTASLKRLSSEKKVEQKQVTETVGVIKNINKEKGFLVIRHEAIKSLNWPPMTMRFYLSNISKLEQFKKGDDINFSFYKTSNGYTIDKITLLK</sequence>
<dbReference type="GO" id="GO:0046914">
    <property type="term" value="F:transition metal ion binding"/>
    <property type="evidence" value="ECO:0007669"/>
    <property type="project" value="TreeGrafter"/>
</dbReference>
<dbReference type="Pfam" id="PF25975">
    <property type="entry name" value="CzcB_C"/>
    <property type="match status" value="1"/>
</dbReference>
<evidence type="ECO:0000259" key="2">
    <source>
        <dbReference type="Pfam" id="PF19335"/>
    </source>
</evidence>
<dbReference type="Gene3D" id="2.40.50.320">
    <property type="entry name" value="Copper binding periplasmic protein CusF"/>
    <property type="match status" value="1"/>
</dbReference>
<dbReference type="InterPro" id="IPR045800">
    <property type="entry name" value="HMBD"/>
</dbReference>
<gene>
    <name evidence="6" type="ORF">CF386_07945</name>
</gene>
<dbReference type="Gene3D" id="2.40.30.170">
    <property type="match status" value="1"/>
</dbReference>
<evidence type="ECO:0000259" key="3">
    <source>
        <dbReference type="Pfam" id="PF25919"/>
    </source>
</evidence>
<feature type="domain" description="CusB-like beta-barrel" evidence="4">
    <location>
        <begin position="236"/>
        <end position="312"/>
    </location>
</feature>
<dbReference type="InterPro" id="IPR058792">
    <property type="entry name" value="Beta-barrel_RND_2"/>
</dbReference>
<dbReference type="Pfam" id="PF11604">
    <property type="entry name" value="CusF_Ec"/>
    <property type="match status" value="1"/>
</dbReference>
<accession>A0A220VFE7</accession>
<dbReference type="SUPFAM" id="SSF111369">
    <property type="entry name" value="HlyD-like secretion proteins"/>
    <property type="match status" value="1"/>
</dbReference>
<evidence type="ECO:0000259" key="4">
    <source>
        <dbReference type="Pfam" id="PF25954"/>
    </source>
</evidence>
<dbReference type="Pfam" id="PF25954">
    <property type="entry name" value="Beta-barrel_RND_2"/>
    <property type="match status" value="1"/>
</dbReference>
<evidence type="ECO:0000259" key="5">
    <source>
        <dbReference type="Pfam" id="PF25975"/>
    </source>
</evidence>
<dbReference type="GO" id="GO:0030288">
    <property type="term" value="C:outer membrane-bounded periplasmic space"/>
    <property type="evidence" value="ECO:0007669"/>
    <property type="project" value="TreeGrafter"/>
</dbReference>
<dbReference type="Gene3D" id="2.40.50.100">
    <property type="match status" value="1"/>
</dbReference>